<evidence type="ECO:0000313" key="2">
    <source>
        <dbReference type="EMBL" id="MBK1783336.1"/>
    </source>
</evidence>
<evidence type="ECO:0000256" key="1">
    <source>
        <dbReference type="ARBA" id="ARBA00006987"/>
    </source>
</evidence>
<protein>
    <submittedName>
        <fullName evidence="2">Tripartite tricarboxylate transporter substrate binding protein</fullName>
    </submittedName>
</protein>
<dbReference type="EMBL" id="JAENJH010000001">
    <property type="protein sequence ID" value="MBK1783336.1"/>
    <property type="molecule type" value="Genomic_DNA"/>
</dbReference>
<dbReference type="InterPro" id="IPR042100">
    <property type="entry name" value="Bug_dom1"/>
</dbReference>
<dbReference type="Pfam" id="PF03401">
    <property type="entry name" value="TctC"/>
    <property type="match status" value="1"/>
</dbReference>
<sequence length="347" mass="35940">MEQRGSPATAPGAARSRRWTRWVPWAVALLTTGAVVATAPAANSGAGSTAQDVLGGEQLRIMAPAAPGGGWDQTSREMQGALRELVGRSEVYNVAGAGGTIGLSQFVRFGDDPTQLMTTGLIMVGAVKANGSEQSLADTTPLVRLTTDYQAIVVPADSPLRSTADLIEAMRADLPAVSIAGGSAGGVEQILAGLLAKAVGADPAKVSYVAHSGGGEALTTLLSGRSAIGISGVSEIQPQIEAGTVRALAVSSPDRLPTVPDVPTLIEGGLDVELENWRGVAAPKGITDEEEQALEGLLVDMTRTPEWREALERRGWGDATLAGPEFEEFVRSEQERVSQVLDEIGLG</sequence>
<dbReference type="Gene3D" id="3.40.190.10">
    <property type="entry name" value="Periplasmic binding protein-like II"/>
    <property type="match status" value="1"/>
</dbReference>
<gene>
    <name evidence="2" type="ORF">JHE00_03285</name>
</gene>
<reference evidence="2" key="1">
    <citation type="submission" date="2020-12" db="EMBL/GenBank/DDBJ databases">
        <title>Prauserella sp. ASG 168, a novel actinomycete isolated from cave rock.</title>
        <authorList>
            <person name="Suriyachadkun C."/>
        </authorList>
    </citation>
    <scope>NUCLEOTIDE SEQUENCE</scope>
    <source>
        <strain evidence="2">ASG 168</strain>
    </source>
</reference>
<dbReference type="CDD" id="cd07012">
    <property type="entry name" value="PBP2_Bug_TTT"/>
    <property type="match status" value="1"/>
</dbReference>
<dbReference type="Gene3D" id="3.40.190.150">
    <property type="entry name" value="Bordetella uptake gene, domain 1"/>
    <property type="match status" value="1"/>
</dbReference>
<dbReference type="PIRSF" id="PIRSF017082">
    <property type="entry name" value="YflP"/>
    <property type="match status" value="1"/>
</dbReference>
<name>A0A934QMM9_9PSEU</name>
<dbReference type="SUPFAM" id="SSF53850">
    <property type="entry name" value="Periplasmic binding protein-like II"/>
    <property type="match status" value="1"/>
</dbReference>
<comment type="caution">
    <text evidence="2">The sequence shown here is derived from an EMBL/GenBank/DDBJ whole genome shotgun (WGS) entry which is preliminary data.</text>
</comment>
<dbReference type="PANTHER" id="PTHR42928">
    <property type="entry name" value="TRICARBOXYLATE-BINDING PROTEIN"/>
    <property type="match status" value="1"/>
</dbReference>
<dbReference type="InterPro" id="IPR005064">
    <property type="entry name" value="BUG"/>
</dbReference>
<comment type="similarity">
    <text evidence="1">Belongs to the UPF0065 (bug) family.</text>
</comment>
<dbReference type="PANTHER" id="PTHR42928:SF3">
    <property type="entry name" value="UPF0065 PROTEIN YFLP"/>
    <property type="match status" value="1"/>
</dbReference>
<keyword evidence="3" id="KW-1185">Reference proteome</keyword>
<dbReference type="Proteomes" id="UP000635245">
    <property type="component" value="Unassembled WGS sequence"/>
</dbReference>
<organism evidence="2 3">
    <name type="scientific">Prauserella cavernicola</name>
    <dbReference type="NCBI Taxonomy" id="2800127"/>
    <lineage>
        <taxon>Bacteria</taxon>
        <taxon>Bacillati</taxon>
        <taxon>Actinomycetota</taxon>
        <taxon>Actinomycetes</taxon>
        <taxon>Pseudonocardiales</taxon>
        <taxon>Pseudonocardiaceae</taxon>
        <taxon>Prauserella</taxon>
    </lineage>
</organism>
<evidence type="ECO:0000313" key="3">
    <source>
        <dbReference type="Proteomes" id="UP000635245"/>
    </source>
</evidence>
<accession>A0A934QMM9</accession>
<proteinExistence type="inferred from homology"/>
<dbReference type="RefSeq" id="WP_200314569.1">
    <property type="nucleotide sequence ID" value="NZ_JAENJH010000001.1"/>
</dbReference>
<dbReference type="AlphaFoldDB" id="A0A934QMM9"/>